<keyword evidence="3" id="KW-1185">Reference proteome</keyword>
<evidence type="ECO:0000313" key="3">
    <source>
        <dbReference type="Proteomes" id="UP000275408"/>
    </source>
</evidence>
<proteinExistence type="predicted"/>
<organism evidence="2 3">
    <name type="scientific">Pocillopora damicornis</name>
    <name type="common">Cauliflower coral</name>
    <name type="synonym">Millepora damicornis</name>
    <dbReference type="NCBI Taxonomy" id="46731"/>
    <lineage>
        <taxon>Eukaryota</taxon>
        <taxon>Metazoa</taxon>
        <taxon>Cnidaria</taxon>
        <taxon>Anthozoa</taxon>
        <taxon>Hexacorallia</taxon>
        <taxon>Scleractinia</taxon>
        <taxon>Astrocoeniina</taxon>
        <taxon>Pocilloporidae</taxon>
        <taxon>Pocillopora</taxon>
    </lineage>
</organism>
<name>A0A3M6UV80_POCDA</name>
<comment type="caution">
    <text evidence="2">The sequence shown here is derived from an EMBL/GenBank/DDBJ whole genome shotgun (WGS) entry which is preliminary data.</text>
</comment>
<dbReference type="AlphaFoldDB" id="A0A3M6UV80"/>
<accession>A0A3M6UV80</accession>
<protein>
    <submittedName>
        <fullName evidence="2">Uncharacterized protein</fullName>
    </submittedName>
</protein>
<dbReference type="EMBL" id="RCHS01000646">
    <property type="protein sequence ID" value="RMX57571.1"/>
    <property type="molecule type" value="Genomic_DNA"/>
</dbReference>
<gene>
    <name evidence="2" type="ORF">pdam_00005743</name>
</gene>
<dbReference type="Proteomes" id="UP000275408">
    <property type="component" value="Unassembled WGS sequence"/>
</dbReference>
<reference evidence="2 3" key="1">
    <citation type="journal article" date="2018" name="Sci. Rep.">
        <title>Comparative analysis of the Pocillopora damicornis genome highlights role of immune system in coral evolution.</title>
        <authorList>
            <person name="Cunning R."/>
            <person name="Bay R.A."/>
            <person name="Gillette P."/>
            <person name="Baker A.C."/>
            <person name="Traylor-Knowles N."/>
        </authorList>
    </citation>
    <scope>NUCLEOTIDE SEQUENCE [LARGE SCALE GENOMIC DNA]</scope>
    <source>
        <strain evidence="2">RSMAS</strain>
        <tissue evidence="2">Whole animal</tissue>
    </source>
</reference>
<evidence type="ECO:0000256" key="1">
    <source>
        <dbReference type="SAM" id="MobiDB-lite"/>
    </source>
</evidence>
<feature type="compositionally biased region" description="Polar residues" evidence="1">
    <location>
        <begin position="51"/>
        <end position="76"/>
    </location>
</feature>
<feature type="region of interest" description="Disordered" evidence="1">
    <location>
        <begin position="45"/>
        <end position="86"/>
    </location>
</feature>
<sequence>MKNVKGQKCELEKRTDFDSAMNQAFSEIFENLKGLEEDTKIRRLKTEQLQRRNSAPASTLKENFGTKTNQLKQPQKQLDRTKSGEQKSYTLPAVSALSTMHWVMQCCEEEEIDVIDSSFSFLDNY</sequence>
<evidence type="ECO:0000313" key="2">
    <source>
        <dbReference type="EMBL" id="RMX57571.1"/>
    </source>
</evidence>